<name>A0A7S0M388_9CRYP</name>
<evidence type="ECO:0000256" key="10">
    <source>
        <dbReference type="RuleBase" id="RU361228"/>
    </source>
</evidence>
<evidence type="ECO:0000256" key="4">
    <source>
        <dbReference type="ARBA" id="ARBA00022695"/>
    </source>
</evidence>
<evidence type="ECO:0000259" key="11">
    <source>
        <dbReference type="PROSITE" id="PS50222"/>
    </source>
</evidence>
<evidence type="ECO:0000256" key="3">
    <source>
        <dbReference type="ARBA" id="ARBA00022679"/>
    </source>
</evidence>
<dbReference type="SMART" id="SM00248">
    <property type="entry name" value="ANK"/>
    <property type="match status" value="5"/>
</dbReference>
<keyword evidence="2 10" id="KW-0328">Glycosyltransferase</keyword>
<dbReference type="PROSITE" id="PS50222">
    <property type="entry name" value="EF_HAND_2"/>
    <property type="match status" value="1"/>
</dbReference>
<protein>
    <recommendedName>
        <fullName evidence="10">NAD(P)(+)--arginine ADP-ribosyltransferase</fullName>
        <ecNumber evidence="10">2.4.2.31</ecNumber>
    </recommendedName>
    <alternativeName>
        <fullName evidence="10">Mono(ADP-ribosyl)transferase</fullName>
    </alternativeName>
</protein>
<evidence type="ECO:0000256" key="1">
    <source>
        <dbReference type="ARBA" id="ARBA00009558"/>
    </source>
</evidence>
<dbReference type="InterPro" id="IPR000768">
    <property type="entry name" value="ART"/>
</dbReference>
<dbReference type="PROSITE" id="PS50088">
    <property type="entry name" value="ANK_REPEAT"/>
    <property type="match status" value="4"/>
</dbReference>
<reference evidence="12" key="1">
    <citation type="submission" date="2021-01" db="EMBL/GenBank/DDBJ databases">
        <authorList>
            <person name="Corre E."/>
            <person name="Pelletier E."/>
            <person name="Niang G."/>
            <person name="Scheremetjew M."/>
            <person name="Finn R."/>
            <person name="Kale V."/>
            <person name="Holt S."/>
            <person name="Cochrane G."/>
            <person name="Meng A."/>
            <person name="Brown T."/>
            <person name="Cohen L."/>
        </authorList>
    </citation>
    <scope>NUCLEOTIDE SEQUENCE</scope>
    <source>
        <strain evidence="12">CCAP979/52</strain>
    </source>
</reference>
<dbReference type="EMBL" id="HBEZ01013942">
    <property type="protein sequence ID" value="CAD8630020.1"/>
    <property type="molecule type" value="Transcribed_RNA"/>
</dbReference>
<dbReference type="PROSITE" id="PS51996">
    <property type="entry name" value="TR_MART"/>
    <property type="match status" value="1"/>
</dbReference>
<organism evidence="12">
    <name type="scientific">Cryptomonas curvata</name>
    <dbReference type="NCBI Taxonomy" id="233186"/>
    <lineage>
        <taxon>Eukaryota</taxon>
        <taxon>Cryptophyceae</taxon>
        <taxon>Cryptomonadales</taxon>
        <taxon>Cryptomonadaceae</taxon>
        <taxon>Cryptomonas</taxon>
    </lineage>
</organism>
<keyword evidence="4" id="KW-0548">Nucleotidyltransferase</keyword>
<dbReference type="PANTHER" id="PTHR24198:SF165">
    <property type="entry name" value="ANKYRIN REPEAT-CONTAINING PROTEIN-RELATED"/>
    <property type="match status" value="1"/>
</dbReference>
<dbReference type="InterPro" id="IPR002110">
    <property type="entry name" value="Ankyrin_rpt"/>
</dbReference>
<accession>A0A7S0M388</accession>
<dbReference type="InterPro" id="IPR018247">
    <property type="entry name" value="EF_Hand_1_Ca_BS"/>
</dbReference>
<dbReference type="InterPro" id="IPR011992">
    <property type="entry name" value="EF-hand-dom_pair"/>
</dbReference>
<dbReference type="Gene3D" id="1.10.238.10">
    <property type="entry name" value="EF-hand"/>
    <property type="match status" value="1"/>
</dbReference>
<feature type="repeat" description="ANK" evidence="9">
    <location>
        <begin position="766"/>
        <end position="798"/>
    </location>
</feature>
<dbReference type="PROSITE" id="PS50297">
    <property type="entry name" value="ANK_REP_REGION"/>
    <property type="match status" value="4"/>
</dbReference>
<keyword evidence="5" id="KW-0677">Repeat</keyword>
<evidence type="ECO:0000256" key="5">
    <source>
        <dbReference type="ARBA" id="ARBA00022737"/>
    </source>
</evidence>
<keyword evidence="3 10" id="KW-0808">Transferase</keyword>
<dbReference type="SUPFAM" id="SSF56399">
    <property type="entry name" value="ADP-ribosylation"/>
    <property type="match status" value="1"/>
</dbReference>
<evidence type="ECO:0000256" key="2">
    <source>
        <dbReference type="ARBA" id="ARBA00022676"/>
    </source>
</evidence>
<evidence type="ECO:0000256" key="7">
    <source>
        <dbReference type="ARBA" id="ARBA00023043"/>
    </source>
</evidence>
<dbReference type="Gene3D" id="1.25.40.20">
    <property type="entry name" value="Ankyrin repeat-containing domain"/>
    <property type="match status" value="2"/>
</dbReference>
<dbReference type="Gene3D" id="3.90.176.10">
    <property type="entry name" value="Toxin ADP-ribosyltransferase, Chain A, domain 1"/>
    <property type="match status" value="1"/>
</dbReference>
<dbReference type="GO" id="GO:0106274">
    <property type="term" value="F:NAD+-protein-arginine ADP-ribosyltransferase activity"/>
    <property type="evidence" value="ECO:0007669"/>
    <property type="project" value="UniProtKB-EC"/>
</dbReference>
<dbReference type="Pfam" id="PF01129">
    <property type="entry name" value="ART"/>
    <property type="match status" value="1"/>
</dbReference>
<keyword evidence="7 9" id="KW-0040">ANK repeat</keyword>
<keyword evidence="10" id="KW-0520">NAD</keyword>
<proteinExistence type="inferred from homology"/>
<dbReference type="PANTHER" id="PTHR24198">
    <property type="entry name" value="ANKYRIN REPEAT AND PROTEIN KINASE DOMAIN-CONTAINING PROTEIN"/>
    <property type="match status" value="1"/>
</dbReference>
<dbReference type="GO" id="GO:0016779">
    <property type="term" value="F:nucleotidyltransferase activity"/>
    <property type="evidence" value="ECO:0007669"/>
    <property type="project" value="UniProtKB-KW"/>
</dbReference>
<feature type="domain" description="EF-hand" evidence="11">
    <location>
        <begin position="101"/>
        <end position="136"/>
    </location>
</feature>
<dbReference type="InterPro" id="IPR036770">
    <property type="entry name" value="Ankyrin_rpt-contain_sf"/>
</dbReference>
<dbReference type="EC" id="2.4.2.31" evidence="10"/>
<evidence type="ECO:0000256" key="6">
    <source>
        <dbReference type="ARBA" id="ARBA00022837"/>
    </source>
</evidence>
<dbReference type="InterPro" id="IPR002048">
    <property type="entry name" value="EF_hand_dom"/>
</dbReference>
<sequence length="859" mass="94625">MSQGMKELVADLERAENALQRMVRRSMLAVGETEETADSAVETADSAIESVLAVTERIADAMLKRGTENIEAVFKKYANNSSGVCKKDFYDALYHVRLEDIDRDDAEVIFDDMDMDNNGLLDLNEFRRAVSARSSFEQFIAKAIPFPELISTSLPRANGSNQLATFMELTSTQISVFVRAVSSELEFILTAKAKELKDSHKAAEAKAAEAKENSTDTASSASKFSVSTMQAGDISDYHKGLSGRVGVPDIDFENAMKAEHCTKLGCDIEFATSNYKIETTARREWAIVVEKEPLTTSEDGHGRRVPDMEKLKFLPITIKAKMLQIEIVALVLYTGPMFMVYNAILRRTPVALFEKFQVVGNFFSTTIHVLQSAVVKIARNTKIPSNLVLYRGLSLNFPPQFHKPDENGCRGYAEWGFTSTTANRDIAVMYSGVREGKATATVLQIKTSSVNRAASIESYSQYQQEREYLWVPLSYMQPDGTQILEASKYGVLVTINVDVSSNGTATTTEDLLEKKKQLHIKAFESLVDGLKVELQKQVSMFPSLESRAQYMINSIMKGTEQISGVEYVLAKHKELAADKFTDSVTFRMLNEEMLEARTFALSKMRLWLDGTDDIQFLVSVELRTCHRLLIAMRRRLIDSSSPPAEYLKLCELVGLVRNSVDEVNELGESQLMQAAADDASPNALRLLIRAGANVDAAAPDGNTAIFRAAQYGNEDCLRVLIEARASIEPSNYMGATPLFVAAQNGHTACLRLLIEARANLEHETFLGSVSLLMAAQSGKVLCVQELLRAGANVNHAKADGVTPIYSAALEGRLDCVKALKAAGADLSLRCKDGYSALDAAREMGKQDCVVELGGKVENE</sequence>
<feature type="repeat" description="ANK" evidence="9">
    <location>
        <begin position="733"/>
        <end position="765"/>
    </location>
</feature>
<gene>
    <name evidence="12" type="ORF">CCUR1050_LOCUS7699</name>
</gene>
<feature type="repeat" description="ANK" evidence="9">
    <location>
        <begin position="700"/>
        <end position="732"/>
    </location>
</feature>
<dbReference type="Pfam" id="PF12796">
    <property type="entry name" value="Ank_2"/>
    <property type="match status" value="2"/>
</dbReference>
<evidence type="ECO:0000313" key="12">
    <source>
        <dbReference type="EMBL" id="CAD8630020.1"/>
    </source>
</evidence>
<feature type="repeat" description="ANK" evidence="9">
    <location>
        <begin position="799"/>
        <end position="831"/>
    </location>
</feature>
<evidence type="ECO:0000256" key="8">
    <source>
        <dbReference type="ARBA" id="ARBA00047597"/>
    </source>
</evidence>
<keyword evidence="6" id="KW-0106">Calcium</keyword>
<dbReference type="SUPFAM" id="SSF48403">
    <property type="entry name" value="Ankyrin repeat"/>
    <property type="match status" value="1"/>
</dbReference>
<dbReference type="SUPFAM" id="SSF47473">
    <property type="entry name" value="EF-hand"/>
    <property type="match status" value="1"/>
</dbReference>
<keyword evidence="10" id="KW-0521">NADP</keyword>
<evidence type="ECO:0000256" key="9">
    <source>
        <dbReference type="PROSITE-ProRule" id="PRU00023"/>
    </source>
</evidence>
<dbReference type="AlphaFoldDB" id="A0A7S0M388"/>
<comment type="similarity">
    <text evidence="1 10">Belongs to the Arg-specific ADP-ribosyltransferase family.</text>
</comment>
<dbReference type="PROSITE" id="PS00018">
    <property type="entry name" value="EF_HAND_1"/>
    <property type="match status" value="1"/>
</dbReference>
<dbReference type="GO" id="GO:0005509">
    <property type="term" value="F:calcium ion binding"/>
    <property type="evidence" value="ECO:0007669"/>
    <property type="project" value="InterPro"/>
</dbReference>
<comment type="catalytic activity">
    <reaction evidence="8 10">
        <text>L-arginyl-[protein] + NAD(+) = N(omega)-(ADP-D-ribosyl)-L-arginyl-[protein] + nicotinamide + H(+)</text>
        <dbReference type="Rhea" id="RHEA:19149"/>
        <dbReference type="Rhea" id="RHEA-COMP:10532"/>
        <dbReference type="Rhea" id="RHEA-COMP:15087"/>
        <dbReference type="ChEBI" id="CHEBI:15378"/>
        <dbReference type="ChEBI" id="CHEBI:17154"/>
        <dbReference type="ChEBI" id="CHEBI:29965"/>
        <dbReference type="ChEBI" id="CHEBI:57540"/>
        <dbReference type="ChEBI" id="CHEBI:142554"/>
        <dbReference type="EC" id="2.4.2.31"/>
    </reaction>
</comment>